<dbReference type="InterPro" id="IPR030916">
    <property type="entry name" value="ELWxxDGT_rpt"/>
</dbReference>
<organism evidence="1 2">
    <name type="scientific">Pyxidicoccus fallax</name>
    <dbReference type="NCBI Taxonomy" id="394095"/>
    <lineage>
        <taxon>Bacteria</taxon>
        <taxon>Pseudomonadati</taxon>
        <taxon>Myxococcota</taxon>
        <taxon>Myxococcia</taxon>
        <taxon>Myxococcales</taxon>
        <taxon>Cystobacterineae</taxon>
        <taxon>Myxococcaceae</taxon>
        <taxon>Pyxidicoccus</taxon>
    </lineage>
</organism>
<feature type="non-terminal residue" evidence="1">
    <location>
        <position position="949"/>
    </location>
</feature>
<comment type="caution">
    <text evidence="1">The sequence shown here is derived from an EMBL/GenBank/DDBJ whole genome shotgun (WGS) entry which is preliminary data.</text>
</comment>
<evidence type="ECO:0000313" key="2">
    <source>
        <dbReference type="Proteomes" id="UP000518300"/>
    </source>
</evidence>
<evidence type="ECO:0000313" key="1">
    <source>
        <dbReference type="EMBL" id="NMO23496.1"/>
    </source>
</evidence>
<reference evidence="1 2" key="1">
    <citation type="submission" date="2020-04" db="EMBL/GenBank/DDBJ databases">
        <title>Draft genome of Pyxidicoccus fallax type strain.</title>
        <authorList>
            <person name="Whitworth D.E."/>
        </authorList>
    </citation>
    <scope>NUCLEOTIDE SEQUENCE [LARGE SCALE GENOMIC DNA]</scope>
    <source>
        <strain evidence="1 2">DSM 14698</strain>
    </source>
</reference>
<dbReference type="Proteomes" id="UP000518300">
    <property type="component" value="Unassembled WGS sequence"/>
</dbReference>
<gene>
    <name evidence="1" type="ORF">HG543_52880</name>
</gene>
<proteinExistence type="predicted"/>
<keyword evidence="2" id="KW-1185">Reference proteome</keyword>
<name>A0A848M062_9BACT</name>
<dbReference type="SUPFAM" id="SSF69304">
    <property type="entry name" value="Tricorn protease N-terminal domain"/>
    <property type="match status" value="1"/>
</dbReference>
<dbReference type="NCBIfam" id="TIGR04534">
    <property type="entry name" value="ELWxxDGT_rpt"/>
    <property type="match status" value="1"/>
</dbReference>
<feature type="non-terminal residue" evidence="1">
    <location>
        <position position="1"/>
    </location>
</feature>
<dbReference type="EMBL" id="JABBJJ010000634">
    <property type="protein sequence ID" value="NMO23496.1"/>
    <property type="molecule type" value="Genomic_DNA"/>
</dbReference>
<dbReference type="AlphaFoldDB" id="A0A848M062"/>
<protein>
    <submittedName>
        <fullName evidence="1">Uncharacterized protein</fullName>
    </submittedName>
</protein>
<accession>A0A848M062</accession>
<sequence>PMSPFLALALVLSSHEPTLLGDLHPHPVGDVDASFVLDEGGRGYFRVEDEAGYEPWVSDGTAPGTLRLGDLHPGGASSLSVASIVPLGNSILFQASDGAHGFEWWRTDGTPAGTRMVVDACPGICSNPGSIHAVMNGVLYFIVDDGTHAWQLWRTDGTAPGTAFIAQSTRGRYNDYEVQELAVHGNALYWGSSEELWTSDGTPAGTRLVRALAKWPAVEDFFTAGGRLYFASSPNQTQGDLWSTDGTAEGTVPLATRFSGTLGEEGHRLFFATTTTASSGSYTRRLYVTDGTGAGTRLLTTVASASSYGGTEALGKVGSTVLFTLDTTAQGSELWKTDGTAAGTSLVQDLVPGAGSSYPSKLVSFNGAHYFTAGDANGSALYRTDGTPGGTQVVKRFTGPRVSPPAMTVFDSALFFVAAETATGAELWRSDGTEAGTVLVRDINPGALSASPRSFIASGSRLLFTTAISSPHADEVWSTDGTSEGTVRIKALTPLSLHPRKEGGAWLLGAEGWVRKLWMVDGTTAEPPPLKVFRETTGDSSPGELVSVGPLAYFRADRSGSESALYRTDGTVAGTTVLRDFSRHTSLSRFVTLGRKLVFEQGGILWSSDGTAEGTGSMPGGGGYVFEHAVLGDGVLSIEGPFNSPDSYELWRYDGAARQGVRLGVIQTRVSGVDGPHSLIQVGSRLLFCRYDASSFPNRPHWELWRTDGTWAGTGRVTDLPASARLTGADTQAFFAYANALWRTDGTAEGTVELKATQQTAPEAFFPVGSRLFFTASDSASGREPWVSDGTEAGTRRLIDFTPGVGSSRLVAAHEHLGTTYLVLQGGPGTWLVRTDGTSGGTVPVLAAPGASWLASHGGALLLAAADTEAGLELRSWLPGTDHLRLVSDFNPGPAPSSPGLPVRVGSRLVLAATTATQGREPFSVPLDDNAPTVTARVTGERGEGNWYV</sequence>
<dbReference type="RefSeq" id="WP_343073668.1">
    <property type="nucleotide sequence ID" value="NZ_JABBJJ010000634.1"/>
</dbReference>